<feature type="domain" description="Pre-toxin TG" evidence="3">
    <location>
        <begin position="270"/>
        <end position="326"/>
    </location>
</feature>
<evidence type="ECO:0000256" key="1">
    <source>
        <dbReference type="ARBA" id="ARBA00004613"/>
    </source>
</evidence>
<gene>
    <name evidence="4" type="ORF">ACFSUT_07360</name>
</gene>
<evidence type="ECO:0000259" key="3">
    <source>
        <dbReference type="Pfam" id="PF14449"/>
    </source>
</evidence>
<proteinExistence type="predicted"/>
<organism evidence="4 5">
    <name type="scientific">Amycolatopsis albidoflavus</name>
    <dbReference type="NCBI Taxonomy" id="102226"/>
    <lineage>
        <taxon>Bacteria</taxon>
        <taxon>Bacillati</taxon>
        <taxon>Actinomycetota</taxon>
        <taxon>Actinomycetes</taxon>
        <taxon>Pseudonocardiales</taxon>
        <taxon>Pseudonocardiaceae</taxon>
        <taxon>Amycolatopsis</taxon>
    </lineage>
</organism>
<name>A0ABW5HTA6_9PSEU</name>
<evidence type="ECO:0000313" key="4">
    <source>
        <dbReference type="EMBL" id="MFD2480084.1"/>
    </source>
</evidence>
<protein>
    <submittedName>
        <fullName evidence="4">Pre-toxin TG domain-containing protein</fullName>
    </submittedName>
</protein>
<dbReference type="EMBL" id="JBHUKQ010000006">
    <property type="protein sequence ID" value="MFD2480084.1"/>
    <property type="molecule type" value="Genomic_DNA"/>
</dbReference>
<sequence>MQVRFRVQVARRGGIVGLVVVVVAMLLVAPAQAAGLCDRHPGLAVCKAADRAKAALVVGKAVAGTRLGGLVLGHLRQGAAQVAGHALKEAAQTLEEAGKALDAGDAARAGQALDRFGKESLQQLRDAVVATTVVVKSLPELASIAKTAVARFNALPDLDIHIDVAALEANNRGLAATAAGIAQAAAQLTDSAAQIRTAMARADRSFAGAKRDLAAANAILAGANRTLDTFTTTPWMPVGGLSLKGIKFDFDEAFGHPTRSGSLNPDVAAVLSTITDFLPGVGSIKSAVEAIAGKDAFTQQELDGFERALYAMAAVPIAGGALKKLTAVEKATKVSRGLELAAKNGAKDWRVAFDALPPGRQKTVRVVSTVSELRTLFDYWTTGAQKLPSRGDKIPEVYDLGAGVTAQWRLTSDTGGETIDIFPDSKTRLKVHLDG</sequence>
<keyword evidence="5" id="KW-1185">Reference proteome</keyword>
<dbReference type="Proteomes" id="UP001597542">
    <property type="component" value="Unassembled WGS sequence"/>
</dbReference>
<comment type="subcellular location">
    <subcellularLocation>
        <location evidence="1">Secreted</location>
    </subcellularLocation>
</comment>
<evidence type="ECO:0000256" key="2">
    <source>
        <dbReference type="ARBA" id="ARBA00022525"/>
    </source>
</evidence>
<dbReference type="InterPro" id="IPR027797">
    <property type="entry name" value="PT-TG_dom"/>
</dbReference>
<comment type="caution">
    <text evidence="4">The sequence shown here is derived from an EMBL/GenBank/DDBJ whole genome shotgun (WGS) entry which is preliminary data.</text>
</comment>
<accession>A0ABW5HTA6</accession>
<dbReference type="Pfam" id="PF14449">
    <property type="entry name" value="PT-TG"/>
    <property type="match status" value="1"/>
</dbReference>
<evidence type="ECO:0000313" key="5">
    <source>
        <dbReference type="Proteomes" id="UP001597542"/>
    </source>
</evidence>
<keyword evidence="2" id="KW-0964">Secreted</keyword>
<reference evidence="5" key="1">
    <citation type="journal article" date="2019" name="Int. J. Syst. Evol. Microbiol.">
        <title>The Global Catalogue of Microorganisms (GCM) 10K type strain sequencing project: providing services to taxonomists for standard genome sequencing and annotation.</title>
        <authorList>
            <consortium name="The Broad Institute Genomics Platform"/>
            <consortium name="The Broad Institute Genome Sequencing Center for Infectious Disease"/>
            <person name="Wu L."/>
            <person name="Ma J."/>
        </authorList>
    </citation>
    <scope>NUCLEOTIDE SEQUENCE [LARGE SCALE GENOMIC DNA]</scope>
    <source>
        <strain evidence="5">CGMCC 4.7638</strain>
    </source>
</reference>